<dbReference type="PROSITE" id="PS51257">
    <property type="entry name" value="PROKAR_LIPOPROTEIN"/>
    <property type="match status" value="1"/>
</dbReference>
<accession>A0A9P4NJ25</accession>
<keyword evidence="2" id="KW-1185">Reference proteome</keyword>
<dbReference type="AlphaFoldDB" id="A0A9P4NJ25"/>
<dbReference type="Proteomes" id="UP000800235">
    <property type="component" value="Unassembled WGS sequence"/>
</dbReference>
<name>A0A9P4NJ25_9PEZI</name>
<gene>
    <name evidence="1" type="ORF">EJ08DRAFT_461627</name>
</gene>
<sequence>MGMEIVRGLRFLIALPRWCTKYLLSWQSLCGCIWHGSYQRSHSLVNQVHGSLSDTYVNQQDFGATG</sequence>
<comment type="caution">
    <text evidence="1">The sequence shown here is derived from an EMBL/GenBank/DDBJ whole genome shotgun (WGS) entry which is preliminary data.</text>
</comment>
<proteinExistence type="predicted"/>
<dbReference type="EMBL" id="MU007085">
    <property type="protein sequence ID" value="KAF2423124.1"/>
    <property type="molecule type" value="Genomic_DNA"/>
</dbReference>
<evidence type="ECO:0000313" key="2">
    <source>
        <dbReference type="Proteomes" id="UP000800235"/>
    </source>
</evidence>
<reference evidence="1" key="1">
    <citation type="journal article" date="2020" name="Stud. Mycol.">
        <title>101 Dothideomycetes genomes: a test case for predicting lifestyles and emergence of pathogens.</title>
        <authorList>
            <person name="Haridas S."/>
            <person name="Albert R."/>
            <person name="Binder M."/>
            <person name="Bloem J."/>
            <person name="Labutti K."/>
            <person name="Salamov A."/>
            <person name="Andreopoulos B."/>
            <person name="Baker S."/>
            <person name="Barry K."/>
            <person name="Bills G."/>
            <person name="Bluhm B."/>
            <person name="Cannon C."/>
            <person name="Castanera R."/>
            <person name="Culley D."/>
            <person name="Daum C."/>
            <person name="Ezra D."/>
            <person name="Gonzalez J."/>
            <person name="Henrissat B."/>
            <person name="Kuo A."/>
            <person name="Liang C."/>
            <person name="Lipzen A."/>
            <person name="Lutzoni F."/>
            <person name="Magnuson J."/>
            <person name="Mondo S."/>
            <person name="Nolan M."/>
            <person name="Ohm R."/>
            <person name="Pangilinan J."/>
            <person name="Park H.-J."/>
            <person name="Ramirez L."/>
            <person name="Alfaro M."/>
            <person name="Sun H."/>
            <person name="Tritt A."/>
            <person name="Yoshinaga Y."/>
            <person name="Zwiers L.-H."/>
            <person name="Turgeon B."/>
            <person name="Goodwin S."/>
            <person name="Spatafora J."/>
            <person name="Crous P."/>
            <person name="Grigoriev I."/>
        </authorList>
    </citation>
    <scope>NUCLEOTIDE SEQUENCE</scope>
    <source>
        <strain evidence="1">CBS 130266</strain>
    </source>
</reference>
<protein>
    <submittedName>
        <fullName evidence="1">Uncharacterized protein</fullName>
    </submittedName>
</protein>
<evidence type="ECO:0000313" key="1">
    <source>
        <dbReference type="EMBL" id="KAF2423124.1"/>
    </source>
</evidence>
<organism evidence="1 2">
    <name type="scientific">Tothia fuscella</name>
    <dbReference type="NCBI Taxonomy" id="1048955"/>
    <lineage>
        <taxon>Eukaryota</taxon>
        <taxon>Fungi</taxon>
        <taxon>Dikarya</taxon>
        <taxon>Ascomycota</taxon>
        <taxon>Pezizomycotina</taxon>
        <taxon>Dothideomycetes</taxon>
        <taxon>Pleosporomycetidae</taxon>
        <taxon>Venturiales</taxon>
        <taxon>Cylindrosympodiaceae</taxon>
        <taxon>Tothia</taxon>
    </lineage>
</organism>